<gene>
    <name evidence="1" type="ORF">FZZ93_05200</name>
</gene>
<dbReference type="InterPro" id="IPR011013">
    <property type="entry name" value="Gal_mutarotase_sf_dom"/>
</dbReference>
<protein>
    <recommendedName>
        <fullName evidence="3">Aldose 1-epimerase</fullName>
    </recommendedName>
</protein>
<dbReference type="EMBL" id="VTPU01000004">
    <property type="protein sequence ID" value="TZG40443.1"/>
    <property type="molecule type" value="Genomic_DNA"/>
</dbReference>
<dbReference type="Proteomes" id="UP000324260">
    <property type="component" value="Unassembled WGS sequence"/>
</dbReference>
<dbReference type="OrthoDB" id="7335506at2"/>
<evidence type="ECO:0000313" key="2">
    <source>
        <dbReference type="Proteomes" id="UP000324260"/>
    </source>
</evidence>
<name>A0A5D9DAF0_HALER</name>
<reference evidence="1 2" key="1">
    <citation type="submission" date="2019-08" db="EMBL/GenBank/DDBJ databases">
        <title>Draft Genome Sequence of Halomonas eurihalina Isolated from Preserved Hide-surface.</title>
        <authorList>
            <person name="Hussain S.A."/>
            <person name="Xu A."/>
            <person name="Sarker M."/>
            <person name="Sommers C."/>
        </authorList>
    </citation>
    <scope>NUCLEOTIDE SEQUENCE [LARGE SCALE GENOMIC DNA]</scope>
    <source>
        <strain evidence="1 2">MS1</strain>
    </source>
</reference>
<proteinExistence type="predicted"/>
<organism evidence="1 2">
    <name type="scientific">Halomonas eurihalina</name>
    <dbReference type="NCBI Taxonomy" id="42566"/>
    <lineage>
        <taxon>Bacteria</taxon>
        <taxon>Pseudomonadati</taxon>
        <taxon>Pseudomonadota</taxon>
        <taxon>Gammaproteobacteria</taxon>
        <taxon>Oceanospirillales</taxon>
        <taxon>Halomonadaceae</taxon>
        <taxon>Halomonas</taxon>
    </lineage>
</organism>
<dbReference type="AlphaFoldDB" id="A0A5D9DAF0"/>
<comment type="caution">
    <text evidence="1">The sequence shown here is derived from an EMBL/GenBank/DDBJ whole genome shotgun (WGS) entry which is preliminary data.</text>
</comment>
<evidence type="ECO:0008006" key="3">
    <source>
        <dbReference type="Google" id="ProtNLM"/>
    </source>
</evidence>
<accession>A0A5D9DAF0</accession>
<dbReference type="GO" id="GO:0005975">
    <property type="term" value="P:carbohydrate metabolic process"/>
    <property type="evidence" value="ECO:0007669"/>
    <property type="project" value="InterPro"/>
</dbReference>
<dbReference type="InterPro" id="IPR014718">
    <property type="entry name" value="GH-type_carb-bd"/>
</dbReference>
<dbReference type="GO" id="GO:0003824">
    <property type="term" value="F:catalytic activity"/>
    <property type="evidence" value="ECO:0007669"/>
    <property type="project" value="InterPro"/>
</dbReference>
<dbReference type="GO" id="GO:0030246">
    <property type="term" value="F:carbohydrate binding"/>
    <property type="evidence" value="ECO:0007669"/>
    <property type="project" value="InterPro"/>
</dbReference>
<evidence type="ECO:0000313" key="1">
    <source>
        <dbReference type="EMBL" id="TZG40443.1"/>
    </source>
</evidence>
<dbReference type="SUPFAM" id="SSF74650">
    <property type="entry name" value="Galactose mutarotase-like"/>
    <property type="match status" value="1"/>
</dbReference>
<keyword evidence="2" id="KW-1185">Reference proteome</keyword>
<dbReference type="Gene3D" id="2.70.98.10">
    <property type="match status" value="1"/>
</dbReference>
<sequence>MSESIIASSALCEAEIYLEGGMAVPRNFILGNKKVSPFVVAPWLNDPAEQLSNVSNIIRYLRGEWPCFPFGSADAQGELPPDWEASRRPDPNWHRDSHGYGANSNWSLKERSVDKVVLSINYPEDHPVKCLERTITCCQNSPSVYSEVRCYPRLDATIPMGFHPVMRLPSIPGRAKIVLSKNSRAWTFPVEVEPGKAALAADQRDRPLIELQGTGGGRFDPTCLPWELETEDLILVTGTEGQVRLENYDEGYAVTLNWDEAALPSLMLWISNRGRASYPWNARFRGLGMEPVCAPFDLGPAFSDTSTPLALKGIPTGIRLKAGYPWTAGLYISVTSL</sequence>
<dbReference type="RefSeq" id="WP_149321275.1">
    <property type="nucleotide sequence ID" value="NZ_JARWAH010000003.1"/>
</dbReference>